<gene>
    <name evidence="3" type="ORF">C8Q71DRAFT_701246</name>
</gene>
<dbReference type="GeneID" id="72000909"/>
<dbReference type="RefSeq" id="XP_047781992.1">
    <property type="nucleotide sequence ID" value="XM_047920177.1"/>
</dbReference>
<reference evidence="3 4" key="1">
    <citation type="journal article" date="2021" name="Environ. Microbiol.">
        <title>Gene family expansions and transcriptome signatures uncover fungal adaptations to wood decay.</title>
        <authorList>
            <person name="Hage H."/>
            <person name="Miyauchi S."/>
            <person name="Viragh M."/>
            <person name="Drula E."/>
            <person name="Min B."/>
            <person name="Chaduli D."/>
            <person name="Navarro D."/>
            <person name="Favel A."/>
            <person name="Norest M."/>
            <person name="Lesage-Meessen L."/>
            <person name="Balint B."/>
            <person name="Merenyi Z."/>
            <person name="de Eugenio L."/>
            <person name="Morin E."/>
            <person name="Martinez A.T."/>
            <person name="Baldrian P."/>
            <person name="Stursova M."/>
            <person name="Martinez M.J."/>
            <person name="Novotny C."/>
            <person name="Magnuson J.K."/>
            <person name="Spatafora J.W."/>
            <person name="Maurice S."/>
            <person name="Pangilinan J."/>
            <person name="Andreopoulos W."/>
            <person name="LaButti K."/>
            <person name="Hundley H."/>
            <person name="Na H."/>
            <person name="Kuo A."/>
            <person name="Barry K."/>
            <person name="Lipzen A."/>
            <person name="Henrissat B."/>
            <person name="Riley R."/>
            <person name="Ahrendt S."/>
            <person name="Nagy L.G."/>
            <person name="Grigoriev I.V."/>
            <person name="Martin F."/>
            <person name="Rosso M.N."/>
        </authorList>
    </citation>
    <scope>NUCLEOTIDE SEQUENCE [LARGE SCALE GENOMIC DNA]</scope>
    <source>
        <strain evidence="3 4">CIRM-BRFM 1785</strain>
    </source>
</reference>
<dbReference type="PANTHER" id="PTHR41814">
    <property type="entry name" value="EXPRESSED PROTEIN"/>
    <property type="match status" value="1"/>
</dbReference>
<dbReference type="InterPro" id="IPR008928">
    <property type="entry name" value="6-hairpin_glycosidase_sf"/>
</dbReference>
<name>A0ABQ8KPI5_9APHY</name>
<comment type="caution">
    <text evidence="3">The sequence shown here is derived from an EMBL/GenBank/DDBJ whole genome shotgun (WGS) entry which is preliminary data.</text>
</comment>
<protein>
    <submittedName>
        <fullName evidence="3">Glycosyl hydrolase family 88-domain-containing protein</fullName>
    </submittedName>
</protein>
<keyword evidence="1 3" id="KW-0378">Hydrolase</keyword>
<proteinExistence type="predicted"/>
<dbReference type="InterPro" id="IPR010905">
    <property type="entry name" value="Glyco_hydro_88"/>
</dbReference>
<dbReference type="Pfam" id="PF07470">
    <property type="entry name" value="Glyco_hydro_88"/>
    <property type="match status" value="1"/>
</dbReference>
<evidence type="ECO:0000313" key="3">
    <source>
        <dbReference type="EMBL" id="KAH9840526.1"/>
    </source>
</evidence>
<organism evidence="3 4">
    <name type="scientific">Rhodofomes roseus</name>
    <dbReference type="NCBI Taxonomy" id="34475"/>
    <lineage>
        <taxon>Eukaryota</taxon>
        <taxon>Fungi</taxon>
        <taxon>Dikarya</taxon>
        <taxon>Basidiomycota</taxon>
        <taxon>Agaricomycotina</taxon>
        <taxon>Agaricomycetes</taxon>
        <taxon>Polyporales</taxon>
        <taxon>Rhodofomes</taxon>
    </lineage>
</organism>
<feature type="chain" id="PRO_5046851597" evidence="2">
    <location>
        <begin position="26"/>
        <end position="461"/>
    </location>
</feature>
<evidence type="ECO:0000313" key="4">
    <source>
        <dbReference type="Proteomes" id="UP000814176"/>
    </source>
</evidence>
<keyword evidence="4" id="KW-1185">Reference proteome</keyword>
<feature type="signal peptide" evidence="2">
    <location>
        <begin position="1"/>
        <end position="25"/>
    </location>
</feature>
<dbReference type="PANTHER" id="PTHR41814:SF1">
    <property type="entry name" value="CELLULASE"/>
    <property type="match status" value="1"/>
</dbReference>
<dbReference type="GO" id="GO:0016787">
    <property type="term" value="F:hydrolase activity"/>
    <property type="evidence" value="ECO:0007669"/>
    <property type="project" value="UniProtKB-KW"/>
</dbReference>
<dbReference type="InterPro" id="IPR012341">
    <property type="entry name" value="6hp_glycosidase-like_sf"/>
</dbReference>
<evidence type="ECO:0000256" key="1">
    <source>
        <dbReference type="ARBA" id="ARBA00022801"/>
    </source>
</evidence>
<accession>A0ABQ8KPI5</accession>
<keyword evidence="2" id="KW-0732">Signal</keyword>
<dbReference type="Proteomes" id="UP000814176">
    <property type="component" value="Unassembled WGS sequence"/>
</dbReference>
<dbReference type="SUPFAM" id="SSF48208">
    <property type="entry name" value="Six-hairpin glycosidases"/>
    <property type="match status" value="1"/>
</dbReference>
<evidence type="ECO:0000256" key="2">
    <source>
        <dbReference type="SAM" id="SignalP"/>
    </source>
</evidence>
<dbReference type="EMBL" id="JADCUA010000004">
    <property type="protein sequence ID" value="KAH9840526.1"/>
    <property type="molecule type" value="Genomic_DNA"/>
</dbReference>
<sequence>MPGLAFAAATAVLGASFVTSPYAQAQGLTDAQLDEVKDNLWFAAQQTWEIGTEAQALVESDAPAYAVFADASLPPPTGNSSSSYNYTALQPVLQIAYNTAYNRSNMTGPQPLMYVERGAAGDPASIGVAMLIANWTGTPEPELDRPVSVDSPYGTSVGQGVTYARAAEEQLEYLLTVVPRTSDGAISHRVETTQLWSDSVYMVPPFLAYYGVLSSNQSLVQEAYNQVKLYRSYLYNSSESLWQHILLGTGAYDPGYWSTGNGWAAAGMVRVLATIQHSHFAEIHTGMYSRQDASTSLFHNYANNATWFLDSSSTALLASTVYRLAALQGVYTHIPHAEAARAALSASAPAGESEYTAWGTGDGLCDAHPGGLGEGLSHFSPQMWVTPVVDPYNWNAQGGSSPEGQAFVVEMYAAWRDWVELGSPGASDSRRSVNELVRGASGGVLGRVARMWRWRRQHHGL</sequence>
<dbReference type="Gene3D" id="1.50.10.10">
    <property type="match status" value="1"/>
</dbReference>